<evidence type="ECO:0000256" key="4">
    <source>
        <dbReference type="ARBA" id="ARBA00047720"/>
    </source>
</evidence>
<dbReference type="EMBL" id="JACXAH010000023">
    <property type="protein sequence ID" value="MBD1373363.1"/>
    <property type="molecule type" value="Genomic_DNA"/>
</dbReference>
<accession>A0A926RUT0</accession>
<reference evidence="7" key="1">
    <citation type="submission" date="2020-09" db="EMBL/GenBank/DDBJ databases">
        <title>A novel bacterium of genus Hazenella, isolated from South China Sea.</title>
        <authorList>
            <person name="Huang H."/>
            <person name="Mo K."/>
            <person name="Hu Y."/>
        </authorList>
    </citation>
    <scope>NUCLEOTIDE SEQUENCE</scope>
    <source>
        <strain evidence="7">IB182357</strain>
    </source>
</reference>
<comment type="catalytic activity">
    <reaction evidence="4">
        <text>adenine + H2O + H(+) = hypoxanthine + NH4(+)</text>
        <dbReference type="Rhea" id="RHEA:23688"/>
        <dbReference type="ChEBI" id="CHEBI:15377"/>
        <dbReference type="ChEBI" id="CHEBI:15378"/>
        <dbReference type="ChEBI" id="CHEBI:16708"/>
        <dbReference type="ChEBI" id="CHEBI:17368"/>
        <dbReference type="ChEBI" id="CHEBI:28938"/>
        <dbReference type="EC" id="3.5.4.2"/>
    </reaction>
</comment>
<name>A0A926RUT0_9BACL</name>
<dbReference type="PANTHER" id="PTHR11113">
    <property type="entry name" value="N-ACETYLGLUCOSAMINE-6-PHOSPHATE DEACETYLASE"/>
    <property type="match status" value="1"/>
</dbReference>
<dbReference type="RefSeq" id="WP_191142474.1">
    <property type="nucleotide sequence ID" value="NZ_JACXAH010000023.1"/>
</dbReference>
<dbReference type="InterPro" id="IPR011059">
    <property type="entry name" value="Metal-dep_hydrolase_composite"/>
</dbReference>
<organism evidence="7 8">
    <name type="scientific">Polycladospora coralii</name>
    <dbReference type="NCBI Taxonomy" id="2771432"/>
    <lineage>
        <taxon>Bacteria</taxon>
        <taxon>Bacillati</taxon>
        <taxon>Bacillota</taxon>
        <taxon>Bacilli</taxon>
        <taxon>Bacillales</taxon>
        <taxon>Thermoactinomycetaceae</taxon>
        <taxon>Polycladospora</taxon>
    </lineage>
</organism>
<dbReference type="InterPro" id="IPR032466">
    <property type="entry name" value="Metal_Hydrolase"/>
</dbReference>
<comment type="similarity">
    <text evidence="1">Belongs to the metallo-dependent hydrolases superfamily. Adenine deaminase family.</text>
</comment>
<dbReference type="GO" id="GO:0000034">
    <property type="term" value="F:adenine deaminase activity"/>
    <property type="evidence" value="ECO:0007669"/>
    <property type="project" value="UniProtKB-EC"/>
</dbReference>
<evidence type="ECO:0000259" key="6">
    <source>
        <dbReference type="Pfam" id="PF13382"/>
    </source>
</evidence>
<evidence type="ECO:0000256" key="3">
    <source>
        <dbReference type="ARBA" id="ARBA00022801"/>
    </source>
</evidence>
<dbReference type="EC" id="3.5.4.2" evidence="2"/>
<gene>
    <name evidence="7" type="ORF">IC620_13495</name>
</gene>
<dbReference type="AlphaFoldDB" id="A0A926RUT0"/>
<evidence type="ECO:0000256" key="1">
    <source>
        <dbReference type="ARBA" id="ARBA00006773"/>
    </source>
</evidence>
<dbReference type="Proteomes" id="UP000661691">
    <property type="component" value="Unassembled WGS sequence"/>
</dbReference>
<keyword evidence="3" id="KW-0378">Hydrolase</keyword>
<dbReference type="SUPFAM" id="SSF51556">
    <property type="entry name" value="Metallo-dependent hydrolases"/>
    <property type="match status" value="1"/>
</dbReference>
<proteinExistence type="inferred from homology"/>
<dbReference type="InterPro" id="IPR006680">
    <property type="entry name" value="Amidohydro-rel"/>
</dbReference>
<evidence type="ECO:0000313" key="7">
    <source>
        <dbReference type="EMBL" id="MBD1373363.1"/>
    </source>
</evidence>
<protein>
    <recommendedName>
        <fullName evidence="2">adenine deaminase</fullName>
        <ecNumber evidence="2">3.5.4.2</ecNumber>
    </recommendedName>
</protein>
<comment type="caution">
    <text evidence="7">The sequence shown here is derived from an EMBL/GenBank/DDBJ whole genome shotgun (WGS) entry which is preliminary data.</text>
</comment>
<evidence type="ECO:0000256" key="2">
    <source>
        <dbReference type="ARBA" id="ARBA00012782"/>
    </source>
</evidence>
<sequence>MYSHQEMKQTLDVAMGRKKPDSVIKNGEVLNVYTGRLLQQDIVISGKRVVFVGNIEESGCVIDDEVHIYDVKGKVVVPGYIEPHAHPFQLYQPISLAEKVLKTGTTTLINDNLFFFGLCENKDAFELLDELKQLPVKQFWWTRFDPQCHQPHQKEVFTDERISEWLSHAAVVQAGELTDWLPILQGDSEMNRWMHQAKQLGKRIEAHAPGASYRTLSRLAVAGVTGDHESITVDEVWKRLELGLMTTLRHSSIRPDLPELIQELVTKKEVPWHRLMMTTDGATPPYLEKGFIDYVLRVAIDNGVNPIHAYQMVTINPAQYYRIDDHVGAIAPGKIADFNILEDLHQPTPVTVFADGVKVVEQQTLIQSFPKLNWINKEEIKWNLMGQVTEQDLRITSEKELEYPVIQLVNAVITKCKHEWLHFNHGFLSHTNHPDLLHVYLIDKHGQWIIRGLIRGFGEKIDALASSYTSTNDLLVIGRDPQAMMEAINHIKSVNGGITWIQQGEMKYHLHLPLLGTMSFQSVDELIISTKQFSQKLAGYGYHHIDPIYTLLFLSSTHLPQIRLTSEGLMRVKDKHILTSSARI</sequence>
<dbReference type="PANTHER" id="PTHR11113:SF6">
    <property type="entry name" value="ADENINE DEAMINASE YERA-RELATED"/>
    <property type="match status" value="1"/>
</dbReference>
<dbReference type="InterPro" id="IPR026912">
    <property type="entry name" value="Adenine_deam_C"/>
</dbReference>
<dbReference type="SUPFAM" id="SSF51338">
    <property type="entry name" value="Composite domain of metallo-dependent hydrolases"/>
    <property type="match status" value="1"/>
</dbReference>
<keyword evidence="8" id="KW-1185">Reference proteome</keyword>
<evidence type="ECO:0000313" key="8">
    <source>
        <dbReference type="Proteomes" id="UP000661691"/>
    </source>
</evidence>
<dbReference type="Gene3D" id="3.20.20.140">
    <property type="entry name" value="Metal-dependent hydrolases"/>
    <property type="match status" value="1"/>
</dbReference>
<dbReference type="Pfam" id="PF13382">
    <property type="entry name" value="Adenine_deam_C"/>
    <property type="match status" value="1"/>
</dbReference>
<feature type="domain" description="Adenine deaminase C-terminal" evidence="6">
    <location>
        <begin position="412"/>
        <end position="574"/>
    </location>
</feature>
<dbReference type="Gene3D" id="2.30.40.10">
    <property type="entry name" value="Urease, subunit C, domain 1"/>
    <property type="match status" value="1"/>
</dbReference>
<evidence type="ECO:0000259" key="5">
    <source>
        <dbReference type="Pfam" id="PF01979"/>
    </source>
</evidence>
<feature type="domain" description="Amidohydrolase-related" evidence="5">
    <location>
        <begin position="75"/>
        <end position="357"/>
    </location>
</feature>
<dbReference type="Pfam" id="PF01979">
    <property type="entry name" value="Amidohydro_1"/>
    <property type="match status" value="1"/>
</dbReference>